<evidence type="ECO:0000313" key="1">
    <source>
        <dbReference type="EMBL" id="MBA2133113.1"/>
    </source>
</evidence>
<dbReference type="AlphaFoldDB" id="A0A8J6LMS0"/>
<dbReference type="Proteomes" id="UP000657177">
    <property type="component" value="Unassembled WGS sequence"/>
</dbReference>
<dbReference type="EMBL" id="JAAKDE010000012">
    <property type="protein sequence ID" value="MBA2133113.1"/>
    <property type="molecule type" value="Genomic_DNA"/>
</dbReference>
<dbReference type="RefSeq" id="WP_181339568.1">
    <property type="nucleotide sequence ID" value="NZ_JAAKDE010000012.1"/>
</dbReference>
<accession>A0A8J6LMS0</accession>
<proteinExistence type="predicted"/>
<comment type="caution">
    <text evidence="1">The sequence shown here is derived from an EMBL/GenBank/DDBJ whole genome shotgun (WGS) entry which is preliminary data.</text>
</comment>
<sequence>MAEYIFTPVNYMDGIPFYYAKSAGDQRLLRWEPVATRLRWGEAGNLRSNALARKALAGETGVTDGILLVEGPVIYQGQTLIGWEARPGQPLFPNLAATLSLEERLTALVPLLRSYHAFHRQGVTVGCPDWRRINWGPGGIYMPDPILLPYLHQPKRQLPRGLAACHPPEVYRAQPLSPKGDLFYFGVLAYLVMTGELPYLLVRGWPTAALQEGLVIPPARWQPGLPAVLARALEDLLAVEPEKRPDTDELLSVWREAKTRRVPVGMGQKKKAALGWLRGRLFWRLYRRQCGLAALAFSLLLFLGAWGLGRDSSSGTAPVPFRPEDLTGLFQTVADPGFPDERLPGGRAVWSDLIRAKEERRTLVASLQTHPLVEVEQVAVLRQDENSALLEADLIWYHWRDFRWQATKVREQIKMVRAGLRWEIVERRRLP</sequence>
<evidence type="ECO:0000313" key="2">
    <source>
        <dbReference type="Proteomes" id="UP000657177"/>
    </source>
</evidence>
<dbReference type="SUPFAM" id="SSF56112">
    <property type="entry name" value="Protein kinase-like (PK-like)"/>
    <property type="match status" value="1"/>
</dbReference>
<evidence type="ECO:0008006" key="3">
    <source>
        <dbReference type="Google" id="ProtNLM"/>
    </source>
</evidence>
<dbReference type="InterPro" id="IPR011009">
    <property type="entry name" value="Kinase-like_dom_sf"/>
</dbReference>
<gene>
    <name evidence="1" type="ORF">G5B42_06100</name>
</gene>
<protein>
    <recommendedName>
        <fullName evidence="3">Protein kinase domain-containing protein</fullName>
    </recommendedName>
</protein>
<reference evidence="1" key="1">
    <citation type="submission" date="2020-06" db="EMBL/GenBank/DDBJ databases">
        <title>Novel chitinolytic bacterium.</title>
        <authorList>
            <person name="Ungkulpasvich U."/>
            <person name="Kosugi A."/>
            <person name="Uke A."/>
        </authorList>
    </citation>
    <scope>NUCLEOTIDE SEQUENCE</scope>
    <source>
        <strain evidence="1">UUS1-1</strain>
    </source>
</reference>
<organism evidence="1 2">
    <name type="scientific">Capillibacterium thermochitinicola</name>
    <dbReference type="NCBI Taxonomy" id="2699427"/>
    <lineage>
        <taxon>Bacteria</taxon>
        <taxon>Bacillati</taxon>
        <taxon>Bacillota</taxon>
        <taxon>Capillibacterium</taxon>
    </lineage>
</organism>
<dbReference type="Gene3D" id="1.10.510.10">
    <property type="entry name" value="Transferase(Phosphotransferase) domain 1"/>
    <property type="match status" value="1"/>
</dbReference>
<name>A0A8J6LMS0_9FIRM</name>
<keyword evidence="2" id="KW-1185">Reference proteome</keyword>